<dbReference type="InterPro" id="IPR036291">
    <property type="entry name" value="NAD(P)-bd_dom_sf"/>
</dbReference>
<dbReference type="SUPFAM" id="SSF51735">
    <property type="entry name" value="NAD(P)-binding Rossmann-fold domains"/>
    <property type="match status" value="1"/>
</dbReference>
<evidence type="ECO:0000313" key="6">
    <source>
        <dbReference type="WBParaSite" id="Pan_g16964.t1"/>
    </source>
</evidence>
<accession>A0A7E4V5R4</accession>
<dbReference type="GO" id="GO:0016616">
    <property type="term" value="F:oxidoreductase activity, acting on the CH-OH group of donors, NAD or NADP as acceptor"/>
    <property type="evidence" value="ECO:0007669"/>
    <property type="project" value="InterPro"/>
</dbReference>
<feature type="transmembrane region" description="Helical" evidence="3">
    <location>
        <begin position="367"/>
        <end position="388"/>
    </location>
</feature>
<feature type="transmembrane region" description="Helical" evidence="3">
    <location>
        <begin position="278"/>
        <end position="297"/>
    </location>
</feature>
<keyword evidence="3" id="KW-0472">Membrane</keyword>
<evidence type="ECO:0000256" key="2">
    <source>
        <dbReference type="ARBA" id="ARBA00023002"/>
    </source>
</evidence>
<dbReference type="Proteomes" id="UP000492821">
    <property type="component" value="Unassembled WGS sequence"/>
</dbReference>
<protein>
    <submittedName>
        <fullName evidence="6">3Beta_HSD domain-containing protein</fullName>
    </submittedName>
</protein>
<evidence type="ECO:0000313" key="5">
    <source>
        <dbReference type="Proteomes" id="UP000492821"/>
    </source>
</evidence>
<keyword evidence="5" id="KW-1185">Reference proteome</keyword>
<sequence>MSITNVNQNKPYRFAIIGGGGYLGQVLAKELLQEGHEVAILDLNFAKFDSIELNWKKVTVVKGSLLDVQKLQTVLKGADACFHLAAYGMSGGASLDKELTHLINVEGTKKVIEQCQISGVKRLIYTSTVGVVVGEEEVYNLPTSAPYLSKFLTPYAESKCIAEKLVLESGRSGKLATCALRLRGIFGPGELRCTQKTLDNCNWVLATFKKTDPCLCQYSGAENTTMALRLFEISLRQGSASPTNGNPYFIVDEGAVDNFGFWYPLFKVRGARLPQFNIPYKLVYFIAFLFECLYYAFKIEPLITRLEVNLLAMTNTYSIEEAKRDFGYAPTNNHSLKKTVEYYEDLEIRKRSLLHRKKQTTAQSESFWSQILKCVAIGLFLSCIMPILKAICNRP</sequence>
<name>A0A7E4V5R4_PANRE</name>
<feature type="domain" description="3-beta hydroxysteroid dehydrogenase/isomerase" evidence="4">
    <location>
        <begin position="15"/>
        <end position="275"/>
    </location>
</feature>
<dbReference type="Gene3D" id="3.40.50.720">
    <property type="entry name" value="NAD(P)-binding Rossmann-like Domain"/>
    <property type="match status" value="1"/>
</dbReference>
<reference evidence="5" key="1">
    <citation type="journal article" date="2013" name="Genetics">
        <title>The draft genome and transcriptome of Panagrellus redivivus are shaped by the harsh demands of a free-living lifestyle.</title>
        <authorList>
            <person name="Srinivasan J."/>
            <person name="Dillman A.R."/>
            <person name="Macchietto M.G."/>
            <person name="Heikkinen L."/>
            <person name="Lakso M."/>
            <person name="Fracchia K.M."/>
            <person name="Antoshechkin I."/>
            <person name="Mortazavi A."/>
            <person name="Wong G."/>
            <person name="Sternberg P.W."/>
        </authorList>
    </citation>
    <scope>NUCLEOTIDE SEQUENCE [LARGE SCALE GENOMIC DNA]</scope>
    <source>
        <strain evidence="5">MT8872</strain>
    </source>
</reference>
<evidence type="ECO:0000256" key="3">
    <source>
        <dbReference type="RuleBase" id="RU004475"/>
    </source>
</evidence>
<organism evidence="5 6">
    <name type="scientific">Panagrellus redivivus</name>
    <name type="common">Microworm</name>
    <dbReference type="NCBI Taxonomy" id="6233"/>
    <lineage>
        <taxon>Eukaryota</taxon>
        <taxon>Metazoa</taxon>
        <taxon>Ecdysozoa</taxon>
        <taxon>Nematoda</taxon>
        <taxon>Chromadorea</taxon>
        <taxon>Rhabditida</taxon>
        <taxon>Tylenchina</taxon>
        <taxon>Panagrolaimomorpha</taxon>
        <taxon>Panagrolaimoidea</taxon>
        <taxon>Panagrolaimidae</taxon>
        <taxon>Panagrellus</taxon>
    </lineage>
</organism>
<dbReference type="GO" id="GO:0006694">
    <property type="term" value="P:steroid biosynthetic process"/>
    <property type="evidence" value="ECO:0007669"/>
    <property type="project" value="InterPro"/>
</dbReference>
<dbReference type="Pfam" id="PF01073">
    <property type="entry name" value="3Beta_HSD"/>
    <property type="match status" value="1"/>
</dbReference>
<reference evidence="6" key="2">
    <citation type="submission" date="2020-10" db="UniProtKB">
        <authorList>
            <consortium name="WormBaseParasite"/>
        </authorList>
    </citation>
    <scope>IDENTIFICATION</scope>
</reference>
<dbReference type="InterPro" id="IPR050177">
    <property type="entry name" value="Lipid_A_modif_metabolic_enz"/>
</dbReference>
<evidence type="ECO:0000256" key="1">
    <source>
        <dbReference type="ARBA" id="ARBA00009219"/>
    </source>
</evidence>
<dbReference type="InterPro" id="IPR002225">
    <property type="entry name" value="3Beta_OHSteriod_DH/Estase"/>
</dbReference>
<dbReference type="PANTHER" id="PTHR43245">
    <property type="entry name" value="BIFUNCTIONAL POLYMYXIN RESISTANCE PROTEIN ARNA"/>
    <property type="match status" value="1"/>
</dbReference>
<comment type="similarity">
    <text evidence="1 3">Belongs to the 3-beta-HSD family.</text>
</comment>
<dbReference type="WBParaSite" id="Pan_g16964.t1">
    <property type="protein sequence ID" value="Pan_g16964.t1"/>
    <property type="gene ID" value="Pan_g16964"/>
</dbReference>
<proteinExistence type="inferred from homology"/>
<keyword evidence="2 3" id="KW-0560">Oxidoreductase</keyword>
<evidence type="ECO:0000259" key="4">
    <source>
        <dbReference type="Pfam" id="PF01073"/>
    </source>
</evidence>
<dbReference type="PANTHER" id="PTHR43245:SF51">
    <property type="entry name" value="SHORT CHAIN DEHYDROGENASE_REDUCTASE FAMILY 42E, MEMBER 2"/>
    <property type="match status" value="1"/>
</dbReference>
<dbReference type="AlphaFoldDB" id="A0A7E4V5R4"/>
<keyword evidence="3" id="KW-0812">Transmembrane</keyword>
<keyword evidence="3" id="KW-1133">Transmembrane helix</keyword>